<sequence length="38" mass="4043">MGVSCTRSPNMMGNGYLVRASSFENMVVVALHQTIAVA</sequence>
<dbReference type="Proteomes" id="UP000265618">
    <property type="component" value="Unassembled WGS sequence"/>
</dbReference>
<dbReference type="AlphaFoldDB" id="A0A391P7K8"/>
<dbReference type="EMBL" id="BDIP01005493">
    <property type="protein sequence ID" value="GCA63912.1"/>
    <property type="molecule type" value="Genomic_DNA"/>
</dbReference>
<keyword evidence="2" id="KW-1185">Reference proteome</keyword>
<name>A0A391P7K8_9EUKA</name>
<feature type="non-terminal residue" evidence="1">
    <location>
        <position position="38"/>
    </location>
</feature>
<accession>A0A391P7K8</accession>
<protein>
    <submittedName>
        <fullName evidence="1">Uncharacterized protein</fullName>
    </submittedName>
</protein>
<proteinExistence type="predicted"/>
<evidence type="ECO:0000313" key="2">
    <source>
        <dbReference type="Proteomes" id="UP000265618"/>
    </source>
</evidence>
<comment type="caution">
    <text evidence="1">The sequence shown here is derived from an EMBL/GenBank/DDBJ whole genome shotgun (WGS) entry which is preliminary data.</text>
</comment>
<evidence type="ECO:0000313" key="1">
    <source>
        <dbReference type="EMBL" id="GCA63912.1"/>
    </source>
</evidence>
<organism evidence="1 2">
    <name type="scientific">Kipferlia bialata</name>
    <dbReference type="NCBI Taxonomy" id="797122"/>
    <lineage>
        <taxon>Eukaryota</taxon>
        <taxon>Metamonada</taxon>
        <taxon>Carpediemonas-like organisms</taxon>
        <taxon>Kipferlia</taxon>
    </lineage>
</organism>
<reference evidence="1 2" key="1">
    <citation type="journal article" date="2018" name="PLoS ONE">
        <title>The draft genome of Kipferlia bialata reveals reductive genome evolution in fornicate parasites.</title>
        <authorList>
            <person name="Tanifuji G."/>
            <person name="Takabayashi S."/>
            <person name="Kume K."/>
            <person name="Takagi M."/>
            <person name="Nakayama T."/>
            <person name="Kamikawa R."/>
            <person name="Inagaki Y."/>
            <person name="Hashimoto T."/>
        </authorList>
    </citation>
    <scope>NUCLEOTIDE SEQUENCE [LARGE SCALE GENOMIC DNA]</scope>
    <source>
        <strain evidence="1">NY0173</strain>
    </source>
</reference>
<gene>
    <name evidence="1" type="ORF">KIPB_012433</name>
</gene>